<dbReference type="InterPro" id="IPR007325">
    <property type="entry name" value="KFase/CYL"/>
</dbReference>
<evidence type="ECO:0000313" key="2">
    <source>
        <dbReference type="EMBL" id="SLN50225.1"/>
    </source>
</evidence>
<dbReference type="Gene3D" id="3.50.30.50">
    <property type="entry name" value="Putative cyclase"/>
    <property type="match status" value="1"/>
</dbReference>
<dbReference type="SUPFAM" id="SSF102198">
    <property type="entry name" value="Putative cyclase"/>
    <property type="match status" value="1"/>
</dbReference>
<feature type="signal peptide" evidence="1">
    <location>
        <begin position="1"/>
        <end position="25"/>
    </location>
</feature>
<dbReference type="InterPro" id="IPR037175">
    <property type="entry name" value="KFase_sf"/>
</dbReference>
<organism evidence="2 3">
    <name type="scientific">Oceanibacterium hippocampi</name>
    <dbReference type="NCBI Taxonomy" id="745714"/>
    <lineage>
        <taxon>Bacteria</taxon>
        <taxon>Pseudomonadati</taxon>
        <taxon>Pseudomonadota</taxon>
        <taxon>Alphaproteobacteria</taxon>
        <taxon>Sneathiellales</taxon>
        <taxon>Sneathiellaceae</taxon>
        <taxon>Oceanibacterium</taxon>
    </lineage>
</organism>
<dbReference type="PANTHER" id="PTHR34861">
    <property type="match status" value="1"/>
</dbReference>
<dbReference type="AlphaFoldDB" id="A0A1Y5SX94"/>
<gene>
    <name evidence="2" type="ORF">OCH7691_02207</name>
</gene>
<dbReference type="GO" id="GO:0019441">
    <property type="term" value="P:L-tryptophan catabolic process to kynurenine"/>
    <property type="evidence" value="ECO:0007669"/>
    <property type="project" value="InterPro"/>
</dbReference>
<keyword evidence="3" id="KW-1185">Reference proteome</keyword>
<evidence type="ECO:0000313" key="3">
    <source>
        <dbReference type="Proteomes" id="UP000193200"/>
    </source>
</evidence>
<name>A0A1Y5SX94_9PROT</name>
<keyword evidence="1" id="KW-0732">Signal</keyword>
<dbReference type="GO" id="GO:0004061">
    <property type="term" value="F:arylformamidase activity"/>
    <property type="evidence" value="ECO:0007669"/>
    <property type="project" value="InterPro"/>
</dbReference>
<evidence type="ECO:0000256" key="1">
    <source>
        <dbReference type="SAM" id="SignalP"/>
    </source>
</evidence>
<feature type="chain" id="PRO_5013074145" evidence="1">
    <location>
        <begin position="26"/>
        <end position="366"/>
    </location>
</feature>
<accession>A0A1Y5SX94</accession>
<dbReference type="PANTHER" id="PTHR34861:SF10">
    <property type="entry name" value="CYCLASE"/>
    <property type="match status" value="1"/>
</dbReference>
<dbReference type="Proteomes" id="UP000193200">
    <property type="component" value="Unassembled WGS sequence"/>
</dbReference>
<protein>
    <submittedName>
        <fullName evidence="2">Putative cyclase</fullName>
    </submittedName>
</protein>
<dbReference type="InParanoid" id="A0A1Y5SX94"/>
<dbReference type="Pfam" id="PF04199">
    <property type="entry name" value="Cyclase"/>
    <property type="match status" value="1"/>
</dbReference>
<proteinExistence type="predicted"/>
<sequence>MLLRTAIAGTALLLGAVTLLQGAQAETAAEKALVDRSVAMTPGGPWPAGDQVGMANTLGPGTWLRCAAEMSADGAKSYELSHVRSNDMPMSPFGVPLKYEYRPTVGIPGTKHAFNGEQVLSGEPGAQGTQLDALGHFAYLGEAWSGEGDFPADAATYYGGYKQAEVKPDPAGPLLKLGVENVPPIVTTAVLLDAQAFIGGGKALEPGQIVSRADIETMLEAEGLAWRGILPGDVVLIHTGWGERWDDAEKAKDYYFMGPGLGFDAAEYLAERKAVLVSLDNPFTDPVAAGQLQGKANAPQKGDEGLPFAIHHQNLAVNGLHQIQNARLGALAADKVWTSCVMILPLRSEGASGSPVRPVAIGAPKG</sequence>
<dbReference type="EMBL" id="FWFR01000001">
    <property type="protein sequence ID" value="SLN50225.1"/>
    <property type="molecule type" value="Genomic_DNA"/>
</dbReference>
<dbReference type="RefSeq" id="WP_217807903.1">
    <property type="nucleotide sequence ID" value="NZ_FWFR01000001.1"/>
</dbReference>
<reference evidence="2 3" key="1">
    <citation type="submission" date="2017-03" db="EMBL/GenBank/DDBJ databases">
        <authorList>
            <person name="Afonso C.L."/>
            <person name="Miller P.J."/>
            <person name="Scott M.A."/>
            <person name="Spackman E."/>
            <person name="Goraichik I."/>
            <person name="Dimitrov K.M."/>
            <person name="Suarez D.L."/>
            <person name="Swayne D.E."/>
        </authorList>
    </citation>
    <scope>NUCLEOTIDE SEQUENCE [LARGE SCALE GENOMIC DNA]</scope>
    <source>
        <strain evidence="2 3">CECT 7691</strain>
    </source>
</reference>